<keyword evidence="3 4" id="KW-0472">Membrane</keyword>
<dbReference type="EMBL" id="CACSLK010027842">
    <property type="protein sequence ID" value="CAA0833777.1"/>
    <property type="molecule type" value="Genomic_DNA"/>
</dbReference>
<accession>A0A9N7NL02</accession>
<keyword evidence="2 4" id="KW-1133">Transmembrane helix</keyword>
<evidence type="ECO:0000313" key="5">
    <source>
        <dbReference type="EMBL" id="CAA0833777.1"/>
    </source>
</evidence>
<dbReference type="InterPro" id="IPR030184">
    <property type="entry name" value="WAT1-related"/>
</dbReference>
<reference evidence="5" key="1">
    <citation type="submission" date="2019-12" db="EMBL/GenBank/DDBJ databases">
        <authorList>
            <person name="Scholes J."/>
        </authorList>
    </citation>
    <scope>NUCLEOTIDE SEQUENCE</scope>
</reference>
<evidence type="ECO:0000256" key="1">
    <source>
        <dbReference type="ARBA" id="ARBA00022692"/>
    </source>
</evidence>
<feature type="transmembrane region" description="Helical" evidence="4">
    <location>
        <begin position="123"/>
        <end position="144"/>
    </location>
</feature>
<proteinExistence type="predicted"/>
<sequence>MKPLTTMSSTFPAIADVSGSSACFRHLLQGREAGAREVAWQDEAPGHTDVRMRRDVRQPVQRPTVAPVAYPLAEIPHGPAPASPNGLHHGVVAGTLFLCGSCVSYAVWFVVQARLAKVFSSKYLATTLTCLVGSLQSLVVGILLGHGRAEWKLKWDLQLLTVVYSVISDNTYHQLPVDLIGSP</sequence>
<evidence type="ECO:0000313" key="6">
    <source>
        <dbReference type="Proteomes" id="UP001153555"/>
    </source>
</evidence>
<dbReference type="PANTHER" id="PTHR31218">
    <property type="entry name" value="WAT1-RELATED PROTEIN"/>
    <property type="match status" value="1"/>
</dbReference>
<evidence type="ECO:0000256" key="3">
    <source>
        <dbReference type="ARBA" id="ARBA00023136"/>
    </source>
</evidence>
<evidence type="ECO:0000256" key="2">
    <source>
        <dbReference type="ARBA" id="ARBA00022989"/>
    </source>
</evidence>
<evidence type="ECO:0000256" key="4">
    <source>
        <dbReference type="SAM" id="Phobius"/>
    </source>
</evidence>
<comment type="caution">
    <text evidence="5">The sequence shown here is derived from an EMBL/GenBank/DDBJ whole genome shotgun (WGS) entry which is preliminary data.</text>
</comment>
<dbReference type="OrthoDB" id="1741485at2759"/>
<organism evidence="5 6">
    <name type="scientific">Striga hermonthica</name>
    <name type="common">Purple witchweed</name>
    <name type="synonym">Buchnera hermonthica</name>
    <dbReference type="NCBI Taxonomy" id="68872"/>
    <lineage>
        <taxon>Eukaryota</taxon>
        <taxon>Viridiplantae</taxon>
        <taxon>Streptophyta</taxon>
        <taxon>Embryophyta</taxon>
        <taxon>Tracheophyta</taxon>
        <taxon>Spermatophyta</taxon>
        <taxon>Magnoliopsida</taxon>
        <taxon>eudicotyledons</taxon>
        <taxon>Gunneridae</taxon>
        <taxon>Pentapetalae</taxon>
        <taxon>asterids</taxon>
        <taxon>lamiids</taxon>
        <taxon>Lamiales</taxon>
        <taxon>Orobanchaceae</taxon>
        <taxon>Buchnereae</taxon>
        <taxon>Striga</taxon>
    </lineage>
</organism>
<dbReference type="GO" id="GO:0016020">
    <property type="term" value="C:membrane"/>
    <property type="evidence" value="ECO:0007669"/>
    <property type="project" value="InterPro"/>
</dbReference>
<feature type="transmembrane region" description="Helical" evidence="4">
    <location>
        <begin position="91"/>
        <end position="111"/>
    </location>
</feature>
<dbReference type="GO" id="GO:0022857">
    <property type="term" value="F:transmembrane transporter activity"/>
    <property type="evidence" value="ECO:0007669"/>
    <property type="project" value="InterPro"/>
</dbReference>
<keyword evidence="6" id="KW-1185">Reference proteome</keyword>
<protein>
    <submittedName>
        <fullName evidence="5">WAT1-related protein</fullName>
    </submittedName>
</protein>
<dbReference type="AlphaFoldDB" id="A0A9N7NL02"/>
<dbReference type="Proteomes" id="UP001153555">
    <property type="component" value="Unassembled WGS sequence"/>
</dbReference>
<name>A0A9N7NL02_STRHE</name>
<gene>
    <name evidence="5" type="ORF">SHERM_29033</name>
</gene>
<keyword evidence="1 4" id="KW-0812">Transmembrane</keyword>